<evidence type="ECO:0000256" key="1">
    <source>
        <dbReference type="SAM" id="Coils"/>
    </source>
</evidence>
<keyword evidence="1" id="KW-0175">Coiled coil</keyword>
<evidence type="ECO:0000313" key="3">
    <source>
        <dbReference type="EMBL" id="KAF6134734.1"/>
    </source>
</evidence>
<protein>
    <submittedName>
        <fullName evidence="3">Uncharacterized protein</fullName>
    </submittedName>
</protein>
<accession>A0A7J7KWU9</accession>
<sequence>PNPKAIADASSLSDVVSREGTELNKVLGALGIRKEKRLNSIVDKLSVAWKSVAEVLKLQKEKALWSEQLKREKAEQKEQFKAEATNMKKEVEADAKKTFDKKYSEIIFPDEDASPVADHPSEQTLAPEPDNTPKEEVVRLRGKVIEMEKALSRARDSITRTKQVHNNLKYERRLHKSNFDNTFKELFELQCRYGKIKIKRDEVL</sequence>
<feature type="coiled-coil region" evidence="1">
    <location>
        <begin position="55"/>
        <end position="97"/>
    </location>
</feature>
<name>A0A7J7KWU9_9MAGN</name>
<reference evidence="3 4" key="1">
    <citation type="journal article" date="2020" name="IScience">
        <title>Genome Sequencing of the Endangered Kingdonia uniflora (Circaeasteraceae, Ranunculales) Reveals Potential Mechanisms of Evolutionary Specialization.</title>
        <authorList>
            <person name="Sun Y."/>
            <person name="Deng T."/>
            <person name="Zhang A."/>
            <person name="Moore M.J."/>
            <person name="Landis J.B."/>
            <person name="Lin N."/>
            <person name="Zhang H."/>
            <person name="Zhang X."/>
            <person name="Huang J."/>
            <person name="Zhang X."/>
            <person name="Sun H."/>
            <person name="Wang H."/>
        </authorList>
    </citation>
    <scope>NUCLEOTIDE SEQUENCE [LARGE SCALE GENOMIC DNA]</scope>
    <source>
        <strain evidence="3">TB1705</strain>
        <tissue evidence="3">Leaf</tissue>
    </source>
</reference>
<feature type="non-terminal residue" evidence="3">
    <location>
        <position position="1"/>
    </location>
</feature>
<dbReference type="AlphaFoldDB" id="A0A7J7KWU9"/>
<dbReference type="EMBL" id="JACGCM010002827">
    <property type="protein sequence ID" value="KAF6134734.1"/>
    <property type="molecule type" value="Genomic_DNA"/>
</dbReference>
<evidence type="ECO:0000256" key="2">
    <source>
        <dbReference type="SAM" id="MobiDB-lite"/>
    </source>
</evidence>
<evidence type="ECO:0000313" key="4">
    <source>
        <dbReference type="Proteomes" id="UP000541444"/>
    </source>
</evidence>
<gene>
    <name evidence="3" type="ORF">GIB67_002135</name>
</gene>
<comment type="caution">
    <text evidence="3">The sequence shown here is derived from an EMBL/GenBank/DDBJ whole genome shotgun (WGS) entry which is preliminary data.</text>
</comment>
<keyword evidence="4" id="KW-1185">Reference proteome</keyword>
<proteinExistence type="predicted"/>
<organism evidence="3 4">
    <name type="scientific">Kingdonia uniflora</name>
    <dbReference type="NCBI Taxonomy" id="39325"/>
    <lineage>
        <taxon>Eukaryota</taxon>
        <taxon>Viridiplantae</taxon>
        <taxon>Streptophyta</taxon>
        <taxon>Embryophyta</taxon>
        <taxon>Tracheophyta</taxon>
        <taxon>Spermatophyta</taxon>
        <taxon>Magnoliopsida</taxon>
        <taxon>Ranunculales</taxon>
        <taxon>Circaeasteraceae</taxon>
        <taxon>Kingdonia</taxon>
    </lineage>
</organism>
<dbReference type="Proteomes" id="UP000541444">
    <property type="component" value="Unassembled WGS sequence"/>
</dbReference>
<feature type="region of interest" description="Disordered" evidence="2">
    <location>
        <begin position="110"/>
        <end position="134"/>
    </location>
</feature>